<sequence length="371" mass="40483">MQHHLSYALPFSHPQPRPRFCIFRPGGLLAPLIPIDELPSWLQICNWTPDMFMGLQPVSLSYIPREGEYDVICHHCSSSVDSLHQSISERNEDSPQSTSSQTKSCPGAFITGPVVEGSPALPKVPPGVPCQILGQPPFHAALQNPFLGLYMLGMPGMPASVAEPVPVQKPPSSVASRSSSTESVHSEVHESLVGLHKTRSDTPATSIDLGEPDTLPDLSPDTQKKISQAIAASLCSVSAAGSIASTRSLTAMVEQLRQRMAEREHASKSARPCVRLSEASFKSSPAQTTSKKPQSWARRRTKGRRRRAAKKKSAVSKTYPAPAVEKPEQVNSSTKRRDRRERMNHQHNESNSGGQYWHMMMIPGGSGAPHR</sequence>
<comment type="caution">
    <text evidence="2">The sequence shown here is derived from an EMBL/GenBank/DDBJ whole genome shotgun (WGS) entry which is preliminary data.</text>
</comment>
<feature type="compositionally biased region" description="Polar residues" evidence="1">
    <location>
        <begin position="94"/>
        <end position="104"/>
    </location>
</feature>
<feature type="compositionally biased region" description="Basic residues" evidence="1">
    <location>
        <begin position="297"/>
        <end position="314"/>
    </location>
</feature>
<dbReference type="EMBL" id="JAPQKO010000005">
    <property type="protein sequence ID" value="KAJ5161128.1"/>
    <property type="molecule type" value="Genomic_DNA"/>
</dbReference>
<feature type="compositionally biased region" description="Low complexity" evidence="1">
    <location>
        <begin position="172"/>
        <end position="183"/>
    </location>
</feature>
<feature type="compositionally biased region" description="Polar residues" evidence="1">
    <location>
        <begin position="280"/>
        <end position="293"/>
    </location>
</feature>
<dbReference type="OrthoDB" id="4185910at2759"/>
<reference evidence="2" key="1">
    <citation type="submission" date="2022-11" db="EMBL/GenBank/DDBJ databases">
        <authorList>
            <person name="Petersen C."/>
        </authorList>
    </citation>
    <scope>NUCLEOTIDE SEQUENCE</scope>
    <source>
        <strain evidence="2">IBT 21917</strain>
    </source>
</reference>
<reference evidence="2" key="2">
    <citation type="journal article" date="2023" name="IMA Fungus">
        <title>Comparative genomic study of the Penicillium genus elucidates a diverse pangenome and 15 lateral gene transfer events.</title>
        <authorList>
            <person name="Petersen C."/>
            <person name="Sorensen T."/>
            <person name="Nielsen M.R."/>
            <person name="Sondergaard T.E."/>
            <person name="Sorensen J.L."/>
            <person name="Fitzpatrick D.A."/>
            <person name="Frisvad J.C."/>
            <person name="Nielsen K.L."/>
        </authorList>
    </citation>
    <scope>NUCLEOTIDE SEQUENCE</scope>
    <source>
        <strain evidence="2">IBT 21917</strain>
    </source>
</reference>
<protein>
    <submittedName>
        <fullName evidence="2">Uncharacterized protein</fullName>
    </submittedName>
</protein>
<evidence type="ECO:0000313" key="3">
    <source>
        <dbReference type="Proteomes" id="UP001146351"/>
    </source>
</evidence>
<dbReference type="AlphaFoldDB" id="A0A9W9I0D8"/>
<gene>
    <name evidence="2" type="ORF">N7492_006520</name>
</gene>
<accession>A0A9W9I0D8</accession>
<feature type="region of interest" description="Disordered" evidence="1">
    <location>
        <begin position="84"/>
        <end position="108"/>
    </location>
</feature>
<evidence type="ECO:0000313" key="2">
    <source>
        <dbReference type="EMBL" id="KAJ5161128.1"/>
    </source>
</evidence>
<feature type="region of interest" description="Disordered" evidence="1">
    <location>
        <begin position="260"/>
        <end position="371"/>
    </location>
</feature>
<organism evidence="2 3">
    <name type="scientific">Penicillium capsulatum</name>
    <dbReference type="NCBI Taxonomy" id="69766"/>
    <lineage>
        <taxon>Eukaryota</taxon>
        <taxon>Fungi</taxon>
        <taxon>Dikarya</taxon>
        <taxon>Ascomycota</taxon>
        <taxon>Pezizomycotina</taxon>
        <taxon>Eurotiomycetes</taxon>
        <taxon>Eurotiomycetidae</taxon>
        <taxon>Eurotiales</taxon>
        <taxon>Aspergillaceae</taxon>
        <taxon>Penicillium</taxon>
    </lineage>
</organism>
<evidence type="ECO:0000256" key="1">
    <source>
        <dbReference type="SAM" id="MobiDB-lite"/>
    </source>
</evidence>
<keyword evidence="3" id="KW-1185">Reference proteome</keyword>
<proteinExistence type="predicted"/>
<name>A0A9W9I0D8_9EURO</name>
<feature type="region of interest" description="Disordered" evidence="1">
    <location>
        <begin position="165"/>
        <end position="221"/>
    </location>
</feature>
<dbReference type="Proteomes" id="UP001146351">
    <property type="component" value="Unassembled WGS sequence"/>
</dbReference>